<reference evidence="1 2" key="1">
    <citation type="submission" date="2020-09" db="EMBL/GenBank/DDBJ databases">
        <title>De no assembly of potato wild relative species, Solanum commersonii.</title>
        <authorList>
            <person name="Cho K."/>
        </authorList>
    </citation>
    <scope>NUCLEOTIDE SEQUENCE [LARGE SCALE GENOMIC DNA]</scope>
    <source>
        <strain evidence="1">LZ3.2</strain>
        <tissue evidence="1">Leaf</tissue>
    </source>
</reference>
<evidence type="ECO:0000313" key="2">
    <source>
        <dbReference type="Proteomes" id="UP000824120"/>
    </source>
</evidence>
<sequence>MSSRFLGLGGGYLGEGGSGLYDGQDEGSGTKMVWSCAEEVRRRPSEEMREAGCRGVQRSRVSIILVSEQSDPIWLIPDLLLRNHKKTFPMLKPLLVTSNKRKQVIELVTEEKVQ</sequence>
<name>A0A9J5Y8X9_SOLCO</name>
<keyword evidence="2" id="KW-1185">Reference proteome</keyword>
<dbReference type="Proteomes" id="UP000824120">
    <property type="component" value="Chromosome 7"/>
</dbReference>
<organism evidence="1 2">
    <name type="scientific">Solanum commersonii</name>
    <name type="common">Commerson's wild potato</name>
    <name type="synonym">Commerson's nightshade</name>
    <dbReference type="NCBI Taxonomy" id="4109"/>
    <lineage>
        <taxon>Eukaryota</taxon>
        <taxon>Viridiplantae</taxon>
        <taxon>Streptophyta</taxon>
        <taxon>Embryophyta</taxon>
        <taxon>Tracheophyta</taxon>
        <taxon>Spermatophyta</taxon>
        <taxon>Magnoliopsida</taxon>
        <taxon>eudicotyledons</taxon>
        <taxon>Gunneridae</taxon>
        <taxon>Pentapetalae</taxon>
        <taxon>asterids</taxon>
        <taxon>lamiids</taxon>
        <taxon>Solanales</taxon>
        <taxon>Solanaceae</taxon>
        <taxon>Solanoideae</taxon>
        <taxon>Solaneae</taxon>
        <taxon>Solanum</taxon>
    </lineage>
</organism>
<dbReference type="AlphaFoldDB" id="A0A9J5Y8X9"/>
<gene>
    <name evidence="1" type="ORF">H5410_038041</name>
</gene>
<feature type="non-terminal residue" evidence="1">
    <location>
        <position position="1"/>
    </location>
</feature>
<proteinExistence type="predicted"/>
<evidence type="ECO:0000313" key="1">
    <source>
        <dbReference type="EMBL" id="KAG5596809.1"/>
    </source>
</evidence>
<protein>
    <submittedName>
        <fullName evidence="1">Uncharacterized protein</fullName>
    </submittedName>
</protein>
<dbReference type="EMBL" id="JACXVP010000007">
    <property type="protein sequence ID" value="KAG5596809.1"/>
    <property type="molecule type" value="Genomic_DNA"/>
</dbReference>
<accession>A0A9J5Y8X9</accession>
<comment type="caution">
    <text evidence="1">The sequence shown here is derived from an EMBL/GenBank/DDBJ whole genome shotgun (WGS) entry which is preliminary data.</text>
</comment>